<dbReference type="RefSeq" id="WP_092708142.1">
    <property type="nucleotide sequence ID" value="NZ_FMAG01000001.1"/>
</dbReference>
<evidence type="ECO:0000256" key="2">
    <source>
        <dbReference type="ARBA" id="ARBA00007639"/>
    </source>
</evidence>
<dbReference type="AlphaFoldDB" id="A0A1C3UIY4"/>
<proteinExistence type="inferred from homology"/>
<evidence type="ECO:0000256" key="1">
    <source>
        <dbReference type="ARBA" id="ARBA00004196"/>
    </source>
</evidence>
<protein>
    <submittedName>
        <fullName evidence="6">Inositol transport system substrate-binding protein</fullName>
    </submittedName>
</protein>
<dbReference type="InterPro" id="IPR028082">
    <property type="entry name" value="Peripla_BP_I"/>
</dbReference>
<name>A0A1C3UIY4_9HYPH</name>
<dbReference type="GO" id="GO:0030246">
    <property type="term" value="F:carbohydrate binding"/>
    <property type="evidence" value="ECO:0007669"/>
    <property type="project" value="UniProtKB-ARBA"/>
</dbReference>
<dbReference type="STRING" id="410764.GA0061103_2297"/>
<evidence type="ECO:0000313" key="7">
    <source>
        <dbReference type="Proteomes" id="UP000199101"/>
    </source>
</evidence>
<dbReference type="InterPro" id="IPR025997">
    <property type="entry name" value="SBP_2_dom"/>
</dbReference>
<evidence type="ECO:0000256" key="4">
    <source>
        <dbReference type="SAM" id="SignalP"/>
    </source>
</evidence>
<dbReference type="Pfam" id="PF13407">
    <property type="entry name" value="Peripla_BP_4"/>
    <property type="match status" value="1"/>
</dbReference>
<keyword evidence="3 4" id="KW-0732">Signal</keyword>
<dbReference type="GO" id="GO:0030313">
    <property type="term" value="C:cell envelope"/>
    <property type="evidence" value="ECO:0007669"/>
    <property type="project" value="UniProtKB-SubCell"/>
</dbReference>
<dbReference type="SUPFAM" id="SSF53822">
    <property type="entry name" value="Periplasmic binding protein-like I"/>
    <property type="match status" value="1"/>
</dbReference>
<feature type="chain" id="PRO_5008683191" evidence="4">
    <location>
        <begin position="26"/>
        <end position="307"/>
    </location>
</feature>
<evidence type="ECO:0000259" key="5">
    <source>
        <dbReference type="Pfam" id="PF13407"/>
    </source>
</evidence>
<comment type="similarity">
    <text evidence="2">Belongs to the bacterial solute-binding protein 2 family.</text>
</comment>
<feature type="signal peptide" evidence="4">
    <location>
        <begin position="1"/>
        <end position="25"/>
    </location>
</feature>
<evidence type="ECO:0000313" key="6">
    <source>
        <dbReference type="EMBL" id="SCB15436.1"/>
    </source>
</evidence>
<comment type="subcellular location">
    <subcellularLocation>
        <location evidence="1">Cell envelope</location>
    </subcellularLocation>
</comment>
<reference evidence="7" key="1">
    <citation type="submission" date="2016-08" db="EMBL/GenBank/DDBJ databases">
        <authorList>
            <person name="Varghese N."/>
            <person name="Submissions Spin"/>
        </authorList>
    </citation>
    <scope>NUCLEOTIDE SEQUENCE [LARGE SCALE GENOMIC DNA]</scope>
    <source>
        <strain evidence="7">HAMBI 2975</strain>
    </source>
</reference>
<dbReference type="CDD" id="cd01536">
    <property type="entry name" value="PBP1_ABC_sugar_binding-like"/>
    <property type="match status" value="1"/>
</dbReference>
<keyword evidence="7" id="KW-1185">Reference proteome</keyword>
<evidence type="ECO:0000256" key="3">
    <source>
        <dbReference type="ARBA" id="ARBA00022729"/>
    </source>
</evidence>
<accession>A0A1C3UIY4</accession>
<dbReference type="PANTHER" id="PTHR46847">
    <property type="entry name" value="D-ALLOSE-BINDING PERIPLASMIC PROTEIN-RELATED"/>
    <property type="match status" value="1"/>
</dbReference>
<dbReference type="EMBL" id="FMAG01000001">
    <property type="protein sequence ID" value="SCB15436.1"/>
    <property type="molecule type" value="Genomic_DNA"/>
</dbReference>
<dbReference type="OrthoDB" id="3600104at2"/>
<dbReference type="Gene3D" id="3.40.50.2300">
    <property type="match status" value="2"/>
</dbReference>
<sequence length="307" mass="32731">MKLVTKLALTAAVSIAALSATSTFAADKFVVGYANMADTDVFVMARKTAFIDAAKTDPNVDIKFADANNDASKQLDQIDNFIAQKVNAIVVVPVDYQGIVPGVEKANTAGIPVVALGIQSAGGKYTFVGSKNIDAGKMQAEYMKANLPKDAQILYLEGTPGLYHSQERKKGFEESLGRPDVKILASLTGNYDRAEGMKVTEDWIQSFPKFDAIVAANDQMALGALEALKGSDRLKGVMIAGVDGVPDALKAIKAGEMSQTIFQNAGGQAKAAFEVVEGIKKGEQPPAEKLVPFESITKDNVDQYMKK</sequence>
<gene>
    <name evidence="6" type="ORF">GA0061103_2297</name>
</gene>
<dbReference type="Proteomes" id="UP000199101">
    <property type="component" value="Unassembled WGS sequence"/>
</dbReference>
<dbReference type="PANTHER" id="PTHR46847:SF1">
    <property type="entry name" value="D-ALLOSE-BINDING PERIPLASMIC PROTEIN-RELATED"/>
    <property type="match status" value="1"/>
</dbReference>
<feature type="domain" description="Periplasmic binding protein" evidence="5">
    <location>
        <begin position="34"/>
        <end position="283"/>
    </location>
</feature>
<organism evidence="6 7">
    <name type="scientific">Rhizobium multihospitium</name>
    <dbReference type="NCBI Taxonomy" id="410764"/>
    <lineage>
        <taxon>Bacteria</taxon>
        <taxon>Pseudomonadati</taxon>
        <taxon>Pseudomonadota</taxon>
        <taxon>Alphaproteobacteria</taxon>
        <taxon>Hyphomicrobiales</taxon>
        <taxon>Rhizobiaceae</taxon>
        <taxon>Rhizobium/Agrobacterium group</taxon>
        <taxon>Rhizobium</taxon>
    </lineage>
</organism>